<dbReference type="PROSITE" id="PS51257">
    <property type="entry name" value="PROKAR_LIPOPROTEIN"/>
    <property type="match status" value="1"/>
</dbReference>
<organism evidence="1">
    <name type="scientific">freshwater metagenome</name>
    <dbReference type="NCBI Taxonomy" id="449393"/>
    <lineage>
        <taxon>unclassified sequences</taxon>
        <taxon>metagenomes</taxon>
        <taxon>ecological metagenomes</taxon>
    </lineage>
</organism>
<dbReference type="EMBL" id="CAFBMQ010000180">
    <property type="protein sequence ID" value="CAB4916544.1"/>
    <property type="molecule type" value="Genomic_DNA"/>
</dbReference>
<gene>
    <name evidence="1" type="ORF">UFOPK3609_01177</name>
</gene>
<sequence length="273" mass="27065">MTRSSALAVLGSVIGSVLALTACGPKDSPAAPGDDPDALVLRVTQGGGYTAPGADLGRLPLVSVYRDGRVITEGPVAAIYPAPAWPNVQVTRLDDDAVTDLVDAALDAGVTATGDLGSPGLADATTTTITLVTAAGTSTREVYALQEGQGDPALTADQAAARTALADLVNRLTGVQGDGETYEPSAVAALAGSYVPDPDLARDPVTWPGAPLPGESVAPGIGCTVSAGAQASAVRSAAQDADGLTPWTDGAATYAVTFRPLLPDESGCADLGG</sequence>
<protein>
    <submittedName>
        <fullName evidence="1">Unannotated protein</fullName>
    </submittedName>
</protein>
<proteinExistence type="predicted"/>
<accession>A0A6J7HAA0</accession>
<name>A0A6J7HAA0_9ZZZZ</name>
<evidence type="ECO:0000313" key="1">
    <source>
        <dbReference type="EMBL" id="CAB4916544.1"/>
    </source>
</evidence>
<reference evidence="1" key="1">
    <citation type="submission" date="2020-05" db="EMBL/GenBank/DDBJ databases">
        <authorList>
            <person name="Chiriac C."/>
            <person name="Salcher M."/>
            <person name="Ghai R."/>
            <person name="Kavagutti S V."/>
        </authorList>
    </citation>
    <scope>NUCLEOTIDE SEQUENCE</scope>
</reference>
<dbReference type="AlphaFoldDB" id="A0A6J7HAA0"/>